<dbReference type="CDD" id="cd07505">
    <property type="entry name" value="HAD_BPGM-like"/>
    <property type="match status" value="1"/>
</dbReference>
<evidence type="ECO:0000313" key="4">
    <source>
        <dbReference type="EMBL" id="PPU57205.1"/>
    </source>
</evidence>
<dbReference type="Gene3D" id="1.10.150.240">
    <property type="entry name" value="Putative phosphatase, domain 2"/>
    <property type="match status" value="1"/>
</dbReference>
<dbReference type="RefSeq" id="WP_104615049.1">
    <property type="nucleotide sequence ID" value="NZ_CP167817.1"/>
</dbReference>
<dbReference type="SFLD" id="SFLDG01135">
    <property type="entry name" value="C1.5.6:_HAD__Beta-PGM__Phospha"/>
    <property type="match status" value="1"/>
</dbReference>
<keyword evidence="2" id="KW-0479">Metal-binding</keyword>
<dbReference type="PANTHER" id="PTHR18901:SF38">
    <property type="entry name" value="PSEUDOURIDINE-5'-PHOSPHATASE"/>
    <property type="match status" value="1"/>
</dbReference>
<dbReference type="NCBIfam" id="TIGR01509">
    <property type="entry name" value="HAD-SF-IA-v3"/>
    <property type="match status" value="1"/>
</dbReference>
<dbReference type="FunFam" id="3.40.50.1000:FF:000036">
    <property type="entry name" value="HAD family hydrolase"/>
    <property type="match status" value="1"/>
</dbReference>
<dbReference type="AlphaFoldDB" id="A0A2S7C6N5"/>
<dbReference type="PRINTS" id="PR00413">
    <property type="entry name" value="HADHALOGNASE"/>
</dbReference>
<dbReference type="SFLD" id="SFLDS00003">
    <property type="entry name" value="Haloacid_Dehalogenase"/>
    <property type="match status" value="1"/>
</dbReference>
<evidence type="ECO:0000313" key="5">
    <source>
        <dbReference type="Proteomes" id="UP000238908"/>
    </source>
</evidence>
<dbReference type="Proteomes" id="UP000238908">
    <property type="component" value="Unassembled WGS sequence"/>
</dbReference>
<dbReference type="InterPro" id="IPR036412">
    <property type="entry name" value="HAD-like_sf"/>
</dbReference>
<organism evidence="4 5">
    <name type="scientific">Xanthomonas dyei</name>
    <dbReference type="NCBI Taxonomy" id="743699"/>
    <lineage>
        <taxon>Bacteria</taxon>
        <taxon>Pseudomonadati</taxon>
        <taxon>Pseudomonadota</taxon>
        <taxon>Gammaproteobacteria</taxon>
        <taxon>Lysobacterales</taxon>
        <taxon>Lysobacteraceae</taxon>
        <taxon>Xanthomonas</taxon>
    </lineage>
</organism>
<dbReference type="Gene3D" id="3.40.50.1000">
    <property type="entry name" value="HAD superfamily/HAD-like"/>
    <property type="match status" value="1"/>
</dbReference>
<reference evidence="4 5" key="1">
    <citation type="submission" date="2016-08" db="EMBL/GenBank/DDBJ databases">
        <authorList>
            <person name="Seilhamer J.J."/>
        </authorList>
    </citation>
    <scope>NUCLEOTIDE SEQUENCE [LARGE SCALE GENOMIC DNA]</scope>
    <source>
        <strain evidence="4 5">CFBP7245</strain>
    </source>
</reference>
<dbReference type="SFLD" id="SFLDG01129">
    <property type="entry name" value="C1.5:_HAD__Beta-PGM__Phosphata"/>
    <property type="match status" value="1"/>
</dbReference>
<proteinExistence type="inferred from homology"/>
<evidence type="ECO:0000256" key="2">
    <source>
        <dbReference type="ARBA" id="ARBA00022723"/>
    </source>
</evidence>
<dbReference type="PANTHER" id="PTHR18901">
    <property type="entry name" value="2-DEOXYGLUCOSE-6-PHOSPHATE PHOSPHATASE 2"/>
    <property type="match status" value="1"/>
</dbReference>
<name>A0A2S7C6N5_9XANT</name>
<evidence type="ECO:0000256" key="3">
    <source>
        <dbReference type="ARBA" id="ARBA00022801"/>
    </source>
</evidence>
<sequence length="226" mass="24214">MTAAIPLPFRPQAVIFDMDGLMLDSERAITACLAQAADAQGLTIEPTFWLQMVGTGDVACRRLLGERVGDAAAERMLARAQLLYDAVAERGIPHRPGIIALLEYLAALDMPRAVATSTQRPLALRKLKAADLLWRFDAVCSASDVQHPKPAPDIYLLAAQSLGVEPAHCLVLEDSPTGVRAALAAGMTPIQIPDLLEPDANVRALGHRIMPSLADAQRLLEARLSG</sequence>
<dbReference type="GO" id="GO:0016787">
    <property type="term" value="F:hydrolase activity"/>
    <property type="evidence" value="ECO:0007669"/>
    <property type="project" value="UniProtKB-KW"/>
</dbReference>
<dbReference type="Pfam" id="PF00702">
    <property type="entry name" value="Hydrolase"/>
    <property type="match status" value="1"/>
</dbReference>
<dbReference type="EMBL" id="MDEE01000007">
    <property type="protein sequence ID" value="PPU57205.1"/>
    <property type="molecule type" value="Genomic_DNA"/>
</dbReference>
<comment type="caution">
    <text evidence="4">The sequence shown here is derived from an EMBL/GenBank/DDBJ whole genome shotgun (WGS) entry which is preliminary data.</text>
</comment>
<dbReference type="InterPro" id="IPR023214">
    <property type="entry name" value="HAD_sf"/>
</dbReference>
<evidence type="ECO:0000256" key="1">
    <source>
        <dbReference type="ARBA" id="ARBA00006171"/>
    </source>
</evidence>
<dbReference type="InterPro" id="IPR023198">
    <property type="entry name" value="PGP-like_dom2"/>
</dbReference>
<comment type="similarity">
    <text evidence="1">Belongs to the HAD-like hydrolase superfamily. CbbY/CbbZ/Gph/YieH family.</text>
</comment>
<dbReference type="GO" id="GO:0000287">
    <property type="term" value="F:magnesium ion binding"/>
    <property type="evidence" value="ECO:0007669"/>
    <property type="project" value="UniProtKB-ARBA"/>
</dbReference>
<keyword evidence="3 4" id="KW-0378">Hydrolase</keyword>
<dbReference type="SUPFAM" id="SSF56784">
    <property type="entry name" value="HAD-like"/>
    <property type="match status" value="1"/>
</dbReference>
<gene>
    <name evidence="4" type="ORF">XdyCFBP7245_07250</name>
</gene>
<accession>A0A2S7C6N5</accession>
<dbReference type="InterPro" id="IPR006439">
    <property type="entry name" value="HAD-SF_hydro_IA"/>
</dbReference>
<protein>
    <submittedName>
        <fullName evidence="4">Hydrolase</fullName>
    </submittedName>
</protein>